<protein>
    <submittedName>
        <fullName evidence="3">Phage integrase family protein</fullName>
    </submittedName>
</protein>
<dbReference type="Pfam" id="PF22022">
    <property type="entry name" value="Phage_int_M"/>
    <property type="match status" value="1"/>
</dbReference>
<evidence type="ECO:0000313" key="3">
    <source>
        <dbReference type="EMBL" id="EQD66449.1"/>
    </source>
</evidence>
<evidence type="ECO:0000259" key="2">
    <source>
        <dbReference type="PROSITE" id="PS51900"/>
    </source>
</evidence>
<feature type="non-terminal residue" evidence="3">
    <location>
        <position position="193"/>
    </location>
</feature>
<evidence type="ECO:0000256" key="1">
    <source>
        <dbReference type="ARBA" id="ARBA00023125"/>
    </source>
</evidence>
<reference evidence="3" key="2">
    <citation type="journal article" date="2014" name="ISME J.">
        <title>Microbial stratification in low pH oxic and suboxic macroscopic growths along an acid mine drainage.</title>
        <authorList>
            <person name="Mendez-Garcia C."/>
            <person name="Mesa V."/>
            <person name="Sprenger R.R."/>
            <person name="Richter M."/>
            <person name="Diez M.S."/>
            <person name="Solano J."/>
            <person name="Bargiela R."/>
            <person name="Golyshina O.V."/>
            <person name="Manteca A."/>
            <person name="Ramos J.L."/>
            <person name="Gallego J.R."/>
            <person name="Llorente I."/>
            <person name="Martins Dos Santos V.A."/>
            <person name="Jensen O.N."/>
            <person name="Pelaez A.I."/>
            <person name="Sanchez J."/>
            <person name="Ferrer M."/>
        </authorList>
    </citation>
    <scope>NUCLEOTIDE SEQUENCE</scope>
</reference>
<dbReference type="GO" id="GO:0003677">
    <property type="term" value="F:DNA binding"/>
    <property type="evidence" value="ECO:0007669"/>
    <property type="project" value="UniProtKB-KW"/>
</dbReference>
<proteinExistence type="predicted"/>
<dbReference type="AlphaFoldDB" id="T1CIM7"/>
<dbReference type="InterPro" id="IPR022000">
    <property type="entry name" value="Min27-like_integrase_DNA_bind"/>
</dbReference>
<dbReference type="SUPFAM" id="SSF56349">
    <property type="entry name" value="DNA breaking-rejoining enzymes"/>
    <property type="match status" value="1"/>
</dbReference>
<accession>T1CIM7</accession>
<name>T1CIM7_9ZZZZ</name>
<reference evidence="3" key="1">
    <citation type="submission" date="2013-08" db="EMBL/GenBank/DDBJ databases">
        <authorList>
            <person name="Mendez C."/>
            <person name="Richter M."/>
            <person name="Ferrer M."/>
            <person name="Sanchez J."/>
        </authorList>
    </citation>
    <scope>NUCLEOTIDE SEQUENCE</scope>
</reference>
<feature type="domain" description="Core-binding (CB)" evidence="2">
    <location>
        <begin position="86"/>
        <end position="175"/>
    </location>
</feature>
<dbReference type="Pfam" id="PF12167">
    <property type="entry name" value="Arm-DNA-bind_2"/>
    <property type="match status" value="1"/>
</dbReference>
<gene>
    <name evidence="3" type="ORF">B1B_06133</name>
</gene>
<sequence length="193" mass="22123">MGNVRQKRGKLFFDFRYRGERCREYTALAYTASNRKRLQFILAKIETEISLGTFEYAQYFPGSKLSEKFTTTQTPPVVKQATALTPLFRTFIEDWFTLSLPSWRKSHAGTVRSTIDRHLTPHLGDIPVAEITKTHILQMRVEIAKCKGRGGNETLSAKTINRVLQLLNQALADAAEQFGFTNPAERIKRLKQR</sequence>
<dbReference type="PROSITE" id="PS51900">
    <property type="entry name" value="CB"/>
    <property type="match status" value="1"/>
</dbReference>
<organism evidence="3">
    <name type="scientific">mine drainage metagenome</name>
    <dbReference type="NCBI Taxonomy" id="410659"/>
    <lineage>
        <taxon>unclassified sequences</taxon>
        <taxon>metagenomes</taxon>
        <taxon>ecological metagenomes</taxon>
    </lineage>
</organism>
<dbReference type="EMBL" id="AUZY01003906">
    <property type="protein sequence ID" value="EQD66449.1"/>
    <property type="molecule type" value="Genomic_DNA"/>
</dbReference>
<keyword evidence="1" id="KW-0238">DNA-binding</keyword>
<dbReference type="InterPro" id="IPR011010">
    <property type="entry name" value="DNA_brk_join_enz"/>
</dbReference>
<comment type="caution">
    <text evidence="3">The sequence shown here is derived from an EMBL/GenBank/DDBJ whole genome shotgun (WGS) entry which is preliminary data.</text>
</comment>
<dbReference type="InterPro" id="IPR053876">
    <property type="entry name" value="Phage_int_M"/>
</dbReference>
<dbReference type="Gene3D" id="1.10.150.130">
    <property type="match status" value="1"/>
</dbReference>
<dbReference type="InterPro" id="IPR010998">
    <property type="entry name" value="Integrase_recombinase_N"/>
</dbReference>
<dbReference type="InterPro" id="IPR044068">
    <property type="entry name" value="CB"/>
</dbReference>